<evidence type="ECO:0000256" key="7">
    <source>
        <dbReference type="SAM" id="MobiDB-lite"/>
    </source>
</evidence>
<feature type="compositionally biased region" description="Polar residues" evidence="7">
    <location>
        <begin position="441"/>
        <end position="453"/>
    </location>
</feature>
<feature type="domain" description="Gcp-like" evidence="8">
    <location>
        <begin position="126"/>
        <end position="380"/>
    </location>
</feature>
<keyword evidence="3" id="KW-0819">tRNA processing</keyword>
<evidence type="ECO:0000256" key="3">
    <source>
        <dbReference type="ARBA" id="ARBA00022694"/>
    </source>
</evidence>
<dbReference type="Gene3D" id="3.30.420.40">
    <property type="match status" value="4"/>
</dbReference>
<sequence length="554" mass="59371">MEAHERAIDRVVDEALTQAGITVSEVDVVAVTIGPGLSLCLRVGVSKARQISRDFQIPIINVHHMEGHALVARLPAASAFCPTSAPELSTIQGALLTPTGNTGGAQQSKGVNDSERSLHYLSKTSSSVQFPFLCLLVSGGHNLLLLVKGVGQYVQLGTTLDDALGEAYDKVARLLGLDLKPNGGAALESFAKQGDPLAFKFVLPMKKYQNCDFSFAGLKTSVRLCIEATVKEHQVALASAWQHRQDDDEMDSSEMVYPSSPLSPEAINVSPSSSSQDNQCEEDRPSTSHLAAEEKLKRAKADIAASFQRTACLHLMDRVKRAISWAREMEPNIETLVVAGGVASNQYIRSELSGLCQSQGMSLVLPPPKWCVDNGVMVAWVGVERMRLGLMEPPPSKGGIVVTAVTDVAAPEVAGRQDHEEPPAALKSAGDDEESCLKVEQQPSKGAYSSPSQAEINVSKATLGAAVCNQMADPILECLETKDVGAINSTEMSPSHQPEPEWVELRPRWPLTNDKHPSCMPADKLRSAKKARMHASLTEMTAASLEALAVGAIQ</sequence>
<dbReference type="Pfam" id="PF00814">
    <property type="entry name" value="TsaD"/>
    <property type="match status" value="2"/>
</dbReference>
<evidence type="ECO:0000256" key="1">
    <source>
        <dbReference type="ARBA" id="ARBA00012156"/>
    </source>
</evidence>
<dbReference type="GO" id="GO:0046872">
    <property type="term" value="F:metal ion binding"/>
    <property type="evidence" value="ECO:0007669"/>
    <property type="project" value="UniProtKB-KW"/>
</dbReference>
<dbReference type="SUPFAM" id="SSF53067">
    <property type="entry name" value="Actin-like ATPase domain"/>
    <property type="match status" value="2"/>
</dbReference>
<dbReference type="GO" id="GO:0061711">
    <property type="term" value="F:tRNA N(6)-L-threonylcarbamoyladenine synthase activity"/>
    <property type="evidence" value="ECO:0007669"/>
    <property type="project" value="UniProtKB-EC"/>
</dbReference>
<evidence type="ECO:0000313" key="10">
    <source>
        <dbReference type="Proteomes" id="UP000232323"/>
    </source>
</evidence>
<evidence type="ECO:0000256" key="2">
    <source>
        <dbReference type="ARBA" id="ARBA00022679"/>
    </source>
</evidence>
<dbReference type="InterPro" id="IPR043129">
    <property type="entry name" value="ATPase_NBD"/>
</dbReference>
<name>A0A250X4J9_9CHLO</name>
<keyword evidence="10" id="KW-1185">Reference proteome</keyword>
<evidence type="ECO:0000313" key="9">
    <source>
        <dbReference type="EMBL" id="GAX78004.1"/>
    </source>
</evidence>
<dbReference type="InterPro" id="IPR000905">
    <property type="entry name" value="Gcp-like_dom"/>
</dbReference>
<dbReference type="Proteomes" id="UP000232323">
    <property type="component" value="Unassembled WGS sequence"/>
</dbReference>
<evidence type="ECO:0000256" key="6">
    <source>
        <dbReference type="ARBA" id="ARBA00048117"/>
    </source>
</evidence>
<dbReference type="PANTHER" id="PTHR11735">
    <property type="entry name" value="TRNA N6-ADENOSINE THREONYLCARBAMOYLTRANSFERASE"/>
    <property type="match status" value="1"/>
</dbReference>
<keyword evidence="4" id="KW-0479">Metal-binding</keyword>
<proteinExistence type="predicted"/>
<reference evidence="9 10" key="1">
    <citation type="submission" date="2017-08" db="EMBL/GenBank/DDBJ databases">
        <title>Acidophilic green algal genome provides insights into adaptation to an acidic environment.</title>
        <authorList>
            <person name="Hirooka S."/>
            <person name="Hirose Y."/>
            <person name="Kanesaki Y."/>
            <person name="Higuchi S."/>
            <person name="Fujiwara T."/>
            <person name="Onuma R."/>
            <person name="Era A."/>
            <person name="Ohbayashi R."/>
            <person name="Uzuka A."/>
            <person name="Nozaki H."/>
            <person name="Yoshikawa H."/>
            <person name="Miyagishima S.Y."/>
        </authorList>
    </citation>
    <scope>NUCLEOTIDE SEQUENCE [LARGE SCALE GENOMIC DNA]</scope>
    <source>
        <strain evidence="9 10">NIES-2499</strain>
    </source>
</reference>
<keyword evidence="2" id="KW-0808">Transferase</keyword>
<gene>
    <name evidence="9" type="ORF">CEUSTIGMA_g5446.t1</name>
</gene>
<dbReference type="CDD" id="cd24134">
    <property type="entry name" value="ASKHA_NBD_OSGEPL1_QRI7_euk"/>
    <property type="match status" value="1"/>
</dbReference>
<dbReference type="InterPro" id="IPR017861">
    <property type="entry name" value="KAE1/TsaD"/>
</dbReference>
<protein>
    <recommendedName>
        <fullName evidence="1">N(6)-L-threonylcarbamoyladenine synthase</fullName>
        <ecNumber evidence="1">2.3.1.234</ecNumber>
    </recommendedName>
</protein>
<organism evidence="9 10">
    <name type="scientific">Chlamydomonas eustigma</name>
    <dbReference type="NCBI Taxonomy" id="1157962"/>
    <lineage>
        <taxon>Eukaryota</taxon>
        <taxon>Viridiplantae</taxon>
        <taxon>Chlorophyta</taxon>
        <taxon>core chlorophytes</taxon>
        <taxon>Chlorophyceae</taxon>
        <taxon>CS clade</taxon>
        <taxon>Chlamydomonadales</taxon>
        <taxon>Chlamydomonadaceae</taxon>
        <taxon>Chlamydomonas</taxon>
    </lineage>
</organism>
<evidence type="ECO:0000259" key="8">
    <source>
        <dbReference type="Pfam" id="PF00814"/>
    </source>
</evidence>
<dbReference type="GO" id="GO:0008033">
    <property type="term" value="P:tRNA processing"/>
    <property type="evidence" value="ECO:0007669"/>
    <property type="project" value="UniProtKB-KW"/>
</dbReference>
<comment type="catalytic activity">
    <reaction evidence="6">
        <text>L-threonylcarbamoyladenylate + adenosine(37) in tRNA = N(6)-L-threonylcarbamoyladenosine(37) in tRNA + AMP + H(+)</text>
        <dbReference type="Rhea" id="RHEA:37059"/>
        <dbReference type="Rhea" id="RHEA-COMP:10162"/>
        <dbReference type="Rhea" id="RHEA-COMP:10163"/>
        <dbReference type="ChEBI" id="CHEBI:15378"/>
        <dbReference type="ChEBI" id="CHEBI:73682"/>
        <dbReference type="ChEBI" id="CHEBI:74411"/>
        <dbReference type="ChEBI" id="CHEBI:74418"/>
        <dbReference type="ChEBI" id="CHEBI:456215"/>
        <dbReference type="EC" id="2.3.1.234"/>
    </reaction>
</comment>
<dbReference type="PRINTS" id="PR00789">
    <property type="entry name" value="OSIALOPTASE"/>
</dbReference>
<evidence type="ECO:0000256" key="5">
    <source>
        <dbReference type="ARBA" id="ARBA00023315"/>
    </source>
</evidence>
<feature type="region of interest" description="Disordered" evidence="7">
    <location>
        <begin position="242"/>
        <end position="289"/>
    </location>
</feature>
<feature type="compositionally biased region" description="Polar residues" evidence="7">
    <location>
        <begin position="269"/>
        <end position="278"/>
    </location>
</feature>
<dbReference type="STRING" id="1157962.A0A250X4J9"/>
<comment type="caution">
    <text evidence="9">The sequence shown here is derived from an EMBL/GenBank/DDBJ whole genome shotgun (WGS) entry which is preliminary data.</text>
</comment>
<feature type="domain" description="Gcp-like" evidence="8">
    <location>
        <begin position="2"/>
        <end position="78"/>
    </location>
</feature>
<dbReference type="GO" id="GO:0005739">
    <property type="term" value="C:mitochondrion"/>
    <property type="evidence" value="ECO:0007669"/>
    <property type="project" value="TreeGrafter"/>
</dbReference>
<accession>A0A250X4J9</accession>
<dbReference type="EC" id="2.3.1.234" evidence="1"/>
<dbReference type="OrthoDB" id="10259622at2759"/>
<dbReference type="AlphaFoldDB" id="A0A250X4J9"/>
<evidence type="ECO:0000256" key="4">
    <source>
        <dbReference type="ARBA" id="ARBA00022723"/>
    </source>
</evidence>
<feature type="region of interest" description="Disordered" evidence="7">
    <location>
        <begin position="412"/>
        <end position="453"/>
    </location>
</feature>
<keyword evidence="5" id="KW-0012">Acyltransferase</keyword>
<dbReference type="EMBL" id="BEGY01000029">
    <property type="protein sequence ID" value="GAX78004.1"/>
    <property type="molecule type" value="Genomic_DNA"/>
</dbReference>
<dbReference type="PANTHER" id="PTHR11735:SF6">
    <property type="entry name" value="TRNA N6-ADENOSINE THREONYLCARBAMOYLTRANSFERASE, MITOCHONDRIAL"/>
    <property type="match status" value="1"/>
</dbReference>